<evidence type="ECO:0000256" key="4">
    <source>
        <dbReference type="ARBA" id="ARBA00022692"/>
    </source>
</evidence>
<feature type="transmembrane region" description="Helical" evidence="9">
    <location>
        <begin position="492"/>
        <end position="513"/>
    </location>
</feature>
<evidence type="ECO:0000259" key="10">
    <source>
        <dbReference type="Pfam" id="PF06808"/>
    </source>
</evidence>
<organism evidence="11 12">
    <name type="scientific">Thioclava kandeliae</name>
    <dbReference type="NCBI Taxonomy" id="3070818"/>
    <lineage>
        <taxon>Bacteria</taxon>
        <taxon>Pseudomonadati</taxon>
        <taxon>Pseudomonadota</taxon>
        <taxon>Alphaproteobacteria</taxon>
        <taxon>Rhodobacterales</taxon>
        <taxon>Paracoccaceae</taxon>
        <taxon>Thioclava</taxon>
    </lineage>
</organism>
<evidence type="ECO:0000256" key="3">
    <source>
        <dbReference type="ARBA" id="ARBA00022519"/>
    </source>
</evidence>
<keyword evidence="3 7" id="KW-0997">Cell inner membrane</keyword>
<evidence type="ECO:0000313" key="11">
    <source>
        <dbReference type="EMBL" id="MER5170612.1"/>
    </source>
</evidence>
<keyword evidence="7" id="KW-0813">Transport</keyword>
<comment type="subcellular location">
    <subcellularLocation>
        <location evidence="1 7">Cell inner membrane</location>
        <topology evidence="1 7">Multi-pass membrane protein</topology>
    </subcellularLocation>
</comment>
<keyword evidence="4 9" id="KW-0812">Transmembrane</keyword>
<dbReference type="EMBL" id="JAYWLC010000001">
    <property type="protein sequence ID" value="MER5170612.1"/>
    <property type="molecule type" value="Genomic_DNA"/>
</dbReference>
<evidence type="ECO:0000313" key="12">
    <source>
        <dbReference type="Proteomes" id="UP001438953"/>
    </source>
</evidence>
<keyword evidence="6 9" id="KW-0472">Membrane</keyword>
<dbReference type="InterPro" id="IPR004681">
    <property type="entry name" value="TRAP_DctM"/>
</dbReference>
<evidence type="ECO:0000256" key="5">
    <source>
        <dbReference type="ARBA" id="ARBA00022989"/>
    </source>
</evidence>
<reference evidence="11 12" key="1">
    <citation type="submission" date="2024-06" db="EMBL/GenBank/DDBJ databases">
        <title>Thioclava kandeliae sp. nov. from a rhizosphere soil sample of Kandelia candel in a mangrove.</title>
        <authorList>
            <person name="Mu T."/>
        </authorList>
    </citation>
    <scope>NUCLEOTIDE SEQUENCE [LARGE SCALE GENOMIC DNA]</scope>
    <source>
        <strain evidence="11 12">CPCC 100088</strain>
    </source>
</reference>
<feature type="transmembrane region" description="Helical" evidence="9">
    <location>
        <begin position="35"/>
        <end position="55"/>
    </location>
</feature>
<dbReference type="Proteomes" id="UP001438953">
    <property type="component" value="Unassembled WGS sequence"/>
</dbReference>
<feature type="transmembrane region" description="Helical" evidence="9">
    <location>
        <begin position="12"/>
        <end position="29"/>
    </location>
</feature>
<feature type="transmembrane region" description="Helical" evidence="9">
    <location>
        <begin position="264"/>
        <end position="282"/>
    </location>
</feature>
<dbReference type="InterPro" id="IPR010656">
    <property type="entry name" value="DctM"/>
</dbReference>
<feature type="compositionally biased region" description="Low complexity" evidence="8">
    <location>
        <begin position="570"/>
        <end position="595"/>
    </location>
</feature>
<evidence type="ECO:0000256" key="7">
    <source>
        <dbReference type="RuleBase" id="RU369079"/>
    </source>
</evidence>
<dbReference type="Pfam" id="PF06808">
    <property type="entry name" value="DctM"/>
    <property type="match status" value="1"/>
</dbReference>
<name>A0ABV1SCH2_9RHOB</name>
<comment type="caution">
    <text evidence="11">The sequence shown here is derived from an EMBL/GenBank/DDBJ whole genome shotgun (WGS) entry which is preliminary data.</text>
</comment>
<accession>A0ABV1SCH2</accession>
<keyword evidence="2" id="KW-1003">Cell membrane</keyword>
<feature type="transmembrane region" description="Helical" evidence="9">
    <location>
        <begin position="398"/>
        <end position="427"/>
    </location>
</feature>
<dbReference type="PANTHER" id="PTHR33362:SF7">
    <property type="entry name" value="SLL1103 PROTEIN"/>
    <property type="match status" value="1"/>
</dbReference>
<feature type="transmembrane region" description="Helical" evidence="9">
    <location>
        <begin position="227"/>
        <end position="249"/>
    </location>
</feature>
<feature type="transmembrane region" description="Helical" evidence="9">
    <location>
        <begin position="294"/>
        <end position="320"/>
    </location>
</feature>
<feature type="domain" description="TRAP C4-dicarboxylate transport system permease DctM subunit" evidence="10">
    <location>
        <begin position="14"/>
        <end position="285"/>
    </location>
</feature>
<protein>
    <submittedName>
        <fullName evidence="11">TRAP transporter large permease subunit</fullName>
    </submittedName>
</protein>
<proteinExistence type="predicted"/>
<feature type="transmembrane region" description="Helical" evidence="9">
    <location>
        <begin position="356"/>
        <end position="378"/>
    </location>
</feature>
<keyword evidence="12" id="KW-1185">Reference proteome</keyword>
<sequence>MMELIAQNLAPIMFASLVIFLLLGYPVAFSLAANGLLFFVIGVFLAPMSGGSIHLSWPLLNAMPERMWGVLSNETLLAIPFFTFMGLMLEKSGMAEDLLDTIGQLFGPVRGGLAYAVVIVGALLAATTGVVAASVIAMGLISLPIMLRYGYDRKIASGVITASGTLAQIIPPSLVLIILADQLGRSVGDMYKGALIPGMILMGLYLGYVFVVSIIRPNAMPALPKEARTLGSGVTSLIVVLAIAVAVFYGTDLYLAANHPANDAGILAVFAAVIVAYVIALADRGLKTNLMSRLAQQVVIVLIPPLALIFLVLGTIFLGVATPTEGGAMGAVGALILAAMKGRLKFDVVRDALTATTRLSAFVMFILLGARVFSLTFYGVNGHLWVEHLLTSLPGGQIGFLLVVSVLVFFLAFFLDFFELAFIIVPLLAPAAEAMGIDLIWFGVILGVNMQTSFMHPPFGFALFFLRSVAPKVPYLDRITGKTIAPVKTSQIYWGAVPFLFIQIAMIGLVIAFPQMVMHYKGPTIDPASIEMKLPDMPGLGGIGGGLAPLGGAPSGGAGSNPLGLPPLGMPGAPTGQPAQPPQGGDASLGIPAPAGLGGLN</sequence>
<evidence type="ECO:0000256" key="2">
    <source>
        <dbReference type="ARBA" id="ARBA00022475"/>
    </source>
</evidence>
<evidence type="ECO:0000256" key="1">
    <source>
        <dbReference type="ARBA" id="ARBA00004429"/>
    </source>
</evidence>
<feature type="region of interest" description="Disordered" evidence="8">
    <location>
        <begin position="555"/>
        <end position="601"/>
    </location>
</feature>
<keyword evidence="5 9" id="KW-1133">Transmembrane helix</keyword>
<gene>
    <name evidence="11" type="ORF">VSX56_02400</name>
</gene>
<feature type="transmembrane region" description="Helical" evidence="9">
    <location>
        <begin position="113"/>
        <end position="143"/>
    </location>
</feature>
<evidence type="ECO:0000256" key="9">
    <source>
        <dbReference type="SAM" id="Phobius"/>
    </source>
</evidence>
<feature type="transmembrane region" description="Helical" evidence="9">
    <location>
        <begin position="439"/>
        <end position="466"/>
    </location>
</feature>
<feature type="transmembrane region" description="Helical" evidence="9">
    <location>
        <begin position="326"/>
        <end position="344"/>
    </location>
</feature>
<dbReference type="RefSeq" id="WP_350934658.1">
    <property type="nucleotide sequence ID" value="NZ_JAYWLC010000001.1"/>
</dbReference>
<comment type="function">
    <text evidence="7">Part of the tripartite ATP-independent periplasmic (TRAP) transport system.</text>
</comment>
<evidence type="ECO:0000256" key="6">
    <source>
        <dbReference type="ARBA" id="ARBA00023136"/>
    </source>
</evidence>
<feature type="transmembrane region" description="Helical" evidence="9">
    <location>
        <begin position="155"/>
        <end position="179"/>
    </location>
</feature>
<dbReference type="PANTHER" id="PTHR33362">
    <property type="entry name" value="SIALIC ACID TRAP TRANSPORTER PERMEASE PROTEIN SIAT-RELATED"/>
    <property type="match status" value="1"/>
</dbReference>
<feature type="transmembrane region" description="Helical" evidence="9">
    <location>
        <begin position="194"/>
        <end position="215"/>
    </location>
</feature>
<feature type="transmembrane region" description="Helical" evidence="9">
    <location>
        <begin position="67"/>
        <end position="89"/>
    </location>
</feature>
<evidence type="ECO:0000256" key="8">
    <source>
        <dbReference type="SAM" id="MobiDB-lite"/>
    </source>
</evidence>